<proteinExistence type="predicted"/>
<evidence type="ECO:0000313" key="2">
    <source>
        <dbReference type="EMBL" id="RKN48515.1"/>
    </source>
</evidence>
<gene>
    <name evidence="2" type="ORF">D7223_11020</name>
</gene>
<dbReference type="AlphaFoldDB" id="A0A3A9ZK42"/>
<name>A0A3A9ZK42_9ACTN</name>
<evidence type="ECO:0000313" key="3">
    <source>
        <dbReference type="Proteomes" id="UP000281726"/>
    </source>
</evidence>
<dbReference type="OrthoDB" id="3393036at2"/>
<dbReference type="RefSeq" id="WP_120727797.1">
    <property type="nucleotide sequence ID" value="NZ_RBAK01000003.1"/>
</dbReference>
<accession>A0A3A9ZK42</accession>
<comment type="caution">
    <text evidence="2">The sequence shown here is derived from an EMBL/GenBank/DDBJ whole genome shotgun (WGS) entry which is preliminary data.</text>
</comment>
<feature type="region of interest" description="Disordered" evidence="1">
    <location>
        <begin position="1"/>
        <end position="26"/>
    </location>
</feature>
<evidence type="ECO:0008006" key="4">
    <source>
        <dbReference type="Google" id="ProtNLM"/>
    </source>
</evidence>
<dbReference type="Proteomes" id="UP000281726">
    <property type="component" value="Unassembled WGS sequence"/>
</dbReference>
<protein>
    <recommendedName>
        <fullName evidence="4">Flavin reductase</fullName>
    </recommendedName>
</protein>
<evidence type="ECO:0000256" key="1">
    <source>
        <dbReference type="SAM" id="MobiDB-lite"/>
    </source>
</evidence>
<keyword evidence="3" id="KW-1185">Reference proteome</keyword>
<reference evidence="2 3" key="1">
    <citation type="journal article" date="2004" name="Syst. Appl. Microbiol.">
        <title>Cryptoendolithic actinomycetes from antarctic sandstone rock samples: Micromonospora endolithica sp. nov. and two isolates related to Micromonospora coerulea Jensen 1932.</title>
        <authorList>
            <person name="Hirsch P."/>
            <person name="Mevs U."/>
            <person name="Kroppenstedt R.M."/>
            <person name="Schumann P."/>
            <person name="Stackebrandt E."/>
        </authorList>
    </citation>
    <scope>NUCLEOTIDE SEQUENCE [LARGE SCALE GENOMIC DNA]</scope>
    <source>
        <strain evidence="2 3">JCM 12677</strain>
    </source>
</reference>
<sequence>MTGQQRPHPAEGPPPDRPRPYPPHATPHTPLRPLWCCRACGRPWPCAHARLLLKAEYADNPVGLSIYLCGLLYEATRDLYRLNPDDGPSPRDLFARFVAWGLYRRPALPDADLPEPGR</sequence>
<dbReference type="EMBL" id="RBAK01000003">
    <property type="protein sequence ID" value="RKN48515.1"/>
    <property type="molecule type" value="Genomic_DNA"/>
</dbReference>
<organism evidence="2 3">
    <name type="scientific">Micromonospora endolithica</name>
    <dbReference type="NCBI Taxonomy" id="230091"/>
    <lineage>
        <taxon>Bacteria</taxon>
        <taxon>Bacillati</taxon>
        <taxon>Actinomycetota</taxon>
        <taxon>Actinomycetes</taxon>
        <taxon>Micromonosporales</taxon>
        <taxon>Micromonosporaceae</taxon>
        <taxon>Micromonospora</taxon>
    </lineage>
</organism>